<evidence type="ECO:0000256" key="6">
    <source>
        <dbReference type="ARBA" id="ARBA00022801"/>
    </source>
</evidence>
<evidence type="ECO:0000313" key="17">
    <source>
        <dbReference type="Proteomes" id="UP000578449"/>
    </source>
</evidence>
<feature type="binding site" evidence="12">
    <location>
        <position position="122"/>
    </location>
    <ligand>
        <name>substrate</name>
    </ligand>
</feature>
<feature type="binding site" evidence="13">
    <location>
        <position position="240"/>
    </location>
    <ligand>
        <name>Mg(2+)</name>
        <dbReference type="ChEBI" id="CHEBI:18420"/>
    </ligand>
</feature>
<dbReference type="RefSeq" id="WP_185056370.1">
    <property type="nucleotide sequence ID" value="NZ_BAABIX010000032.1"/>
</dbReference>
<keyword evidence="9" id="KW-0828">Tyrosine catabolism</keyword>
<dbReference type="SUPFAM" id="SSF56529">
    <property type="entry name" value="FAH"/>
    <property type="match status" value="1"/>
</dbReference>
<dbReference type="GO" id="GO:0004334">
    <property type="term" value="F:fumarylacetoacetase activity"/>
    <property type="evidence" value="ECO:0007669"/>
    <property type="project" value="UniProtKB-EC"/>
</dbReference>
<dbReference type="NCBIfam" id="TIGR01266">
    <property type="entry name" value="fum_ac_acetase"/>
    <property type="match status" value="1"/>
</dbReference>
<evidence type="ECO:0000256" key="5">
    <source>
        <dbReference type="ARBA" id="ARBA00022723"/>
    </source>
</evidence>
<comment type="cofactor">
    <cofactor evidence="2 13">
        <name>Mg(2+)</name>
        <dbReference type="ChEBI" id="CHEBI:18420"/>
    </cofactor>
</comment>
<dbReference type="PANTHER" id="PTHR43069:SF2">
    <property type="entry name" value="FUMARYLACETOACETASE"/>
    <property type="match status" value="1"/>
</dbReference>
<evidence type="ECO:0000259" key="15">
    <source>
        <dbReference type="Pfam" id="PF09298"/>
    </source>
</evidence>
<feature type="binding site" evidence="13">
    <location>
        <position position="220"/>
    </location>
    <ligand>
        <name>Mg(2+)</name>
        <dbReference type="ChEBI" id="CHEBI:18420"/>
    </ligand>
</feature>
<evidence type="ECO:0000256" key="2">
    <source>
        <dbReference type="ARBA" id="ARBA00001946"/>
    </source>
</evidence>
<keyword evidence="7 13" id="KW-0106">Calcium</keyword>
<organism evidence="16 17">
    <name type="scientific">Thermocatellispora tengchongensis</name>
    <dbReference type="NCBI Taxonomy" id="1073253"/>
    <lineage>
        <taxon>Bacteria</taxon>
        <taxon>Bacillati</taxon>
        <taxon>Actinomycetota</taxon>
        <taxon>Actinomycetes</taxon>
        <taxon>Streptosporangiales</taxon>
        <taxon>Streptosporangiaceae</taxon>
        <taxon>Thermocatellispora</taxon>
    </lineage>
</organism>
<dbReference type="Proteomes" id="UP000578449">
    <property type="component" value="Unassembled WGS sequence"/>
</dbReference>
<feature type="binding site" evidence="13">
    <location>
        <position position="244"/>
    </location>
    <ligand>
        <name>Mg(2+)</name>
        <dbReference type="ChEBI" id="CHEBI:18420"/>
    </ligand>
</feature>
<dbReference type="EMBL" id="JACHGN010000030">
    <property type="protein sequence ID" value="MBB5139546.1"/>
    <property type="molecule type" value="Genomic_DNA"/>
</dbReference>
<evidence type="ECO:0000256" key="13">
    <source>
        <dbReference type="PIRSR" id="PIRSR605959-3"/>
    </source>
</evidence>
<evidence type="ECO:0000256" key="4">
    <source>
        <dbReference type="ARBA" id="ARBA00012094"/>
    </source>
</evidence>
<dbReference type="SUPFAM" id="SSF63433">
    <property type="entry name" value="Fumarylacetoacetate hydrolase, FAH, N-terminal domain"/>
    <property type="match status" value="1"/>
</dbReference>
<dbReference type="GO" id="GO:0006559">
    <property type="term" value="P:L-phenylalanine catabolic process"/>
    <property type="evidence" value="ECO:0007669"/>
    <property type="project" value="UniProtKB-UniPathway"/>
</dbReference>
<comment type="pathway">
    <text evidence="3">Amino-acid degradation; L-phenylalanine degradation; acetoacetate and fumarate from L-phenylalanine: step 6/6.</text>
</comment>
<keyword evidence="5 13" id="KW-0479">Metal-binding</keyword>
<dbReference type="Pfam" id="PF09298">
    <property type="entry name" value="FAA_hydrolase_N"/>
    <property type="match status" value="1"/>
</dbReference>
<evidence type="ECO:0000313" key="16">
    <source>
        <dbReference type="EMBL" id="MBB5139546.1"/>
    </source>
</evidence>
<dbReference type="UniPathway" id="UPA00139">
    <property type="reaction ID" value="UER00341"/>
</dbReference>
<dbReference type="InterPro" id="IPR005959">
    <property type="entry name" value="Fumarylacetoacetase"/>
</dbReference>
<comment type="cofactor">
    <cofactor evidence="1 13">
        <name>Ca(2+)</name>
        <dbReference type="ChEBI" id="CHEBI:29108"/>
    </cofactor>
</comment>
<dbReference type="PANTHER" id="PTHR43069">
    <property type="entry name" value="FUMARYLACETOACETASE"/>
    <property type="match status" value="1"/>
</dbReference>
<feature type="binding site" evidence="13">
    <location>
        <position position="120"/>
    </location>
    <ligand>
        <name>Ca(2+)</name>
        <dbReference type="ChEBI" id="CHEBI:29108"/>
    </ligand>
</feature>
<feature type="binding site" evidence="12">
    <location>
        <position position="331"/>
    </location>
    <ligand>
        <name>substrate</name>
    </ligand>
</feature>
<evidence type="ECO:0000259" key="14">
    <source>
        <dbReference type="Pfam" id="PF01557"/>
    </source>
</evidence>
<dbReference type="InterPro" id="IPR036462">
    <property type="entry name" value="Fumarylacetoacetase_N_sf"/>
</dbReference>
<dbReference type="Gene3D" id="2.30.30.230">
    <property type="entry name" value="Fumarylacetoacetase, N-terminal domain"/>
    <property type="match status" value="1"/>
</dbReference>
<feature type="active site" description="Proton acceptor" evidence="11">
    <location>
        <position position="127"/>
    </location>
</feature>
<evidence type="ECO:0000256" key="9">
    <source>
        <dbReference type="ARBA" id="ARBA00022878"/>
    </source>
</evidence>
<dbReference type="Pfam" id="PF01557">
    <property type="entry name" value="FAA_hydrolase"/>
    <property type="match status" value="1"/>
</dbReference>
<keyword evidence="8 13" id="KW-0460">Magnesium</keyword>
<dbReference type="GO" id="GO:1902000">
    <property type="term" value="P:homogentisate catabolic process"/>
    <property type="evidence" value="ECO:0007669"/>
    <property type="project" value="TreeGrafter"/>
</dbReference>
<dbReference type="GO" id="GO:0046872">
    <property type="term" value="F:metal ion binding"/>
    <property type="evidence" value="ECO:0007669"/>
    <property type="project" value="UniProtKB-KW"/>
</dbReference>
<reference evidence="16 17" key="1">
    <citation type="submission" date="2020-08" db="EMBL/GenBank/DDBJ databases">
        <title>Genomic Encyclopedia of Type Strains, Phase IV (KMG-IV): sequencing the most valuable type-strain genomes for metagenomic binning, comparative biology and taxonomic classification.</title>
        <authorList>
            <person name="Goeker M."/>
        </authorList>
    </citation>
    <scope>NUCLEOTIDE SEQUENCE [LARGE SCALE GENOMIC DNA]</scope>
    <source>
        <strain evidence="16 17">DSM 45615</strain>
    </source>
</reference>
<feature type="binding site" evidence="12">
    <location>
        <position position="227"/>
    </location>
    <ligand>
        <name>substrate</name>
    </ligand>
</feature>
<dbReference type="Gene3D" id="3.90.850.10">
    <property type="entry name" value="Fumarylacetoacetase-like, C-terminal domain"/>
    <property type="match status" value="1"/>
</dbReference>
<keyword evidence="17" id="KW-1185">Reference proteome</keyword>
<dbReference type="InterPro" id="IPR015377">
    <property type="entry name" value="Fumarylacetoacetase_N"/>
</dbReference>
<feature type="binding site" evidence="13">
    <location>
        <position position="190"/>
    </location>
    <ligand>
        <name>Ca(2+)</name>
        <dbReference type="ChEBI" id="CHEBI:29108"/>
    </ligand>
</feature>
<dbReference type="EC" id="3.7.1.2" evidence="4"/>
<protein>
    <recommendedName>
        <fullName evidence="4">fumarylacetoacetase</fullName>
        <ecNumber evidence="4">3.7.1.2</ecNumber>
    </recommendedName>
</protein>
<gene>
    <name evidence="16" type="ORF">HNP84_009309</name>
</gene>
<comment type="caution">
    <text evidence="16">The sequence shown here is derived from an EMBL/GenBank/DDBJ whole genome shotgun (WGS) entry which is preliminary data.</text>
</comment>
<sequence>MSEATWVPRAEGSGFGLNHLPFGVFSRDGEAPRAGVRVGAYVLDLAPVLHDEAFAAPALNPFLARGRTAWAETRRRLRRLLSAEGAAADVAADRAAVEPHLIPLDQVTLHLPVEIADYVDFYCSLEHASNVGRIFRPDGEPLTRNWRHLPIGYHGRAGTVVVSGTPIPRPRGQRGPGDFGPCARLDIEAELAYVVGVPTALGSRPGPLEEHVFGVTLLNDWSARDIQAWETVPLGPFLGKSFATSISPWITPLEALEEARVEGRAQDPEPLEYLRRREPWGLDIAVEIVLNGTTVSRPAYRDMYWTPDQMLAHMTVNGASLRTGDVFASGTISGARREERGSLIELTWNGAEPVKLSEGDVRGFLEDGDTVTLRATAPGSGGERITLGEVSGTILPG</sequence>
<dbReference type="AlphaFoldDB" id="A0A840PKU8"/>
<evidence type="ECO:0000256" key="12">
    <source>
        <dbReference type="PIRSR" id="PIRSR605959-2"/>
    </source>
</evidence>
<accession>A0A840PKU8</accession>
<evidence type="ECO:0000256" key="10">
    <source>
        <dbReference type="ARBA" id="ARBA00023232"/>
    </source>
</evidence>
<evidence type="ECO:0000256" key="8">
    <source>
        <dbReference type="ARBA" id="ARBA00022842"/>
    </source>
</evidence>
<evidence type="ECO:0000256" key="7">
    <source>
        <dbReference type="ARBA" id="ARBA00022837"/>
    </source>
</evidence>
<feature type="binding site" evidence="12">
    <location>
        <position position="136"/>
    </location>
    <ligand>
        <name>substrate</name>
    </ligand>
</feature>
<evidence type="ECO:0000256" key="1">
    <source>
        <dbReference type="ARBA" id="ARBA00001913"/>
    </source>
</evidence>
<dbReference type="InterPro" id="IPR011234">
    <property type="entry name" value="Fumarylacetoacetase-like_C"/>
</dbReference>
<keyword evidence="10" id="KW-0585">Phenylalanine catabolism</keyword>
<feature type="binding site" evidence="13">
    <location>
        <position position="188"/>
    </location>
    <ligand>
        <name>Ca(2+)</name>
        <dbReference type="ChEBI" id="CHEBI:29108"/>
    </ligand>
</feature>
<keyword evidence="6 16" id="KW-0378">Hydrolase</keyword>
<name>A0A840PKU8_9ACTN</name>
<evidence type="ECO:0000256" key="3">
    <source>
        <dbReference type="ARBA" id="ARBA00004782"/>
    </source>
</evidence>
<dbReference type="GO" id="GO:0006572">
    <property type="term" value="P:L-tyrosine catabolic process"/>
    <property type="evidence" value="ECO:0007669"/>
    <property type="project" value="UniProtKB-KW"/>
</dbReference>
<feature type="domain" description="Fumarylacetoacetase-like C-terminal" evidence="14">
    <location>
        <begin position="119"/>
        <end position="377"/>
    </location>
</feature>
<evidence type="ECO:0000256" key="11">
    <source>
        <dbReference type="PIRSR" id="PIRSR605959-1"/>
    </source>
</evidence>
<feature type="domain" description="Fumarylacetoacetase N-terminal" evidence="15">
    <location>
        <begin position="19"/>
        <end position="112"/>
    </location>
</feature>
<dbReference type="InterPro" id="IPR036663">
    <property type="entry name" value="Fumarylacetoacetase_C_sf"/>
</dbReference>
<proteinExistence type="predicted"/>
<feature type="binding site" evidence="13">
    <location>
        <position position="220"/>
    </location>
    <ligand>
        <name>Ca(2+)</name>
        <dbReference type="ChEBI" id="CHEBI:29108"/>
    </ligand>
</feature>